<keyword evidence="5" id="KW-0804">Transcription</keyword>
<keyword evidence="4" id="KW-0805">Transcription regulation</keyword>
<dbReference type="InterPro" id="IPR011067">
    <property type="entry name" value="Plasmid_toxin/cell-grow_inhib"/>
</dbReference>
<comment type="similarity">
    <text evidence="1">Belongs to the CcdB toxin family.</text>
</comment>
<dbReference type="Gene3D" id="2.30.30.110">
    <property type="match status" value="1"/>
</dbReference>
<accession>A0ABP7M7D1</accession>
<dbReference type="SUPFAM" id="SSF50118">
    <property type="entry name" value="Cell growth inhibitor/plasmid maintenance toxic component"/>
    <property type="match status" value="1"/>
</dbReference>
<dbReference type="EMBL" id="BAAAZU010000003">
    <property type="protein sequence ID" value="GAA3916017.1"/>
    <property type="molecule type" value="Genomic_DNA"/>
</dbReference>
<dbReference type="InterPro" id="IPR002712">
    <property type="entry name" value="CcdB"/>
</dbReference>
<evidence type="ECO:0000313" key="8">
    <source>
        <dbReference type="EMBL" id="GAA3916017.1"/>
    </source>
</evidence>
<gene>
    <name evidence="8" type="ORF">GCM10022229_06490</name>
</gene>
<protein>
    <recommendedName>
        <fullName evidence="2">Toxin CcdB</fullName>
    </recommendedName>
    <alternativeName>
        <fullName evidence="7">Cytotoxic protein CcdB</fullName>
    </alternativeName>
    <alternativeName>
        <fullName evidence="6">Protein LetD</fullName>
    </alternativeName>
</protein>
<keyword evidence="3" id="KW-0678">Repressor</keyword>
<sequence>MRQFCVYRNLNAATRAVYPLLLNVQSDLISETGTRVVVPMMRADRGMPAIPPLVPTVPIKGEPHVLVTPLLAGAELADLGALEADLSEDRSMIMAALDLLISGI</sequence>
<evidence type="ECO:0000256" key="3">
    <source>
        <dbReference type="ARBA" id="ARBA00022491"/>
    </source>
</evidence>
<proteinExistence type="inferred from homology"/>
<dbReference type="Proteomes" id="UP001501727">
    <property type="component" value="Unassembled WGS sequence"/>
</dbReference>
<reference evidence="9" key="1">
    <citation type="journal article" date="2019" name="Int. J. Syst. Evol. Microbiol.">
        <title>The Global Catalogue of Microorganisms (GCM) 10K type strain sequencing project: providing services to taxonomists for standard genome sequencing and annotation.</title>
        <authorList>
            <consortium name="The Broad Institute Genomics Platform"/>
            <consortium name="The Broad Institute Genome Sequencing Center for Infectious Disease"/>
            <person name="Wu L."/>
            <person name="Ma J."/>
        </authorList>
    </citation>
    <scope>NUCLEOTIDE SEQUENCE [LARGE SCALE GENOMIC DNA]</scope>
    <source>
        <strain evidence="9">JCM 16916</strain>
    </source>
</reference>
<evidence type="ECO:0000256" key="7">
    <source>
        <dbReference type="ARBA" id="ARBA00033135"/>
    </source>
</evidence>
<keyword evidence="9" id="KW-1185">Reference proteome</keyword>
<dbReference type="Pfam" id="PF01845">
    <property type="entry name" value="CcdB"/>
    <property type="match status" value="1"/>
</dbReference>
<comment type="caution">
    <text evidence="8">The sequence shown here is derived from an EMBL/GenBank/DDBJ whole genome shotgun (WGS) entry which is preliminary data.</text>
</comment>
<evidence type="ECO:0000256" key="2">
    <source>
        <dbReference type="ARBA" id="ARBA00015075"/>
    </source>
</evidence>
<evidence type="ECO:0000313" key="9">
    <source>
        <dbReference type="Proteomes" id="UP001501727"/>
    </source>
</evidence>
<dbReference type="RefSeq" id="WP_344758493.1">
    <property type="nucleotide sequence ID" value="NZ_BAAAZU010000003.1"/>
</dbReference>
<evidence type="ECO:0000256" key="5">
    <source>
        <dbReference type="ARBA" id="ARBA00023163"/>
    </source>
</evidence>
<name>A0ABP7M7D1_9GAMM</name>
<evidence type="ECO:0000256" key="1">
    <source>
        <dbReference type="ARBA" id="ARBA00005230"/>
    </source>
</evidence>
<evidence type="ECO:0000256" key="4">
    <source>
        <dbReference type="ARBA" id="ARBA00023015"/>
    </source>
</evidence>
<evidence type="ECO:0000256" key="6">
    <source>
        <dbReference type="ARBA" id="ARBA00029628"/>
    </source>
</evidence>
<organism evidence="8 9">
    <name type="scientific">Luteimonas lutimaris</name>
    <dbReference type="NCBI Taxonomy" id="698645"/>
    <lineage>
        <taxon>Bacteria</taxon>
        <taxon>Pseudomonadati</taxon>
        <taxon>Pseudomonadota</taxon>
        <taxon>Gammaproteobacteria</taxon>
        <taxon>Lysobacterales</taxon>
        <taxon>Lysobacteraceae</taxon>
        <taxon>Luteimonas</taxon>
    </lineage>
</organism>